<reference evidence="9" key="2">
    <citation type="submission" date="2024-08" db="UniProtKB">
        <authorList>
            <consortium name="EnsemblMetazoa"/>
        </authorList>
    </citation>
    <scope>IDENTIFICATION</scope>
</reference>
<dbReference type="Gene3D" id="3.40.50.300">
    <property type="entry name" value="P-loop containing nucleotide triphosphate hydrolases"/>
    <property type="match status" value="1"/>
</dbReference>
<dbReference type="KEGG" id="dpa:109537204"/>
<evidence type="ECO:0000313" key="10">
    <source>
        <dbReference type="Proteomes" id="UP000019118"/>
    </source>
</evidence>
<dbReference type="PANTHER" id="PTHR12933">
    <property type="entry name" value="ORF PROTEIN-RELATED"/>
    <property type="match status" value="1"/>
</dbReference>
<organism evidence="9 10">
    <name type="scientific">Dendroctonus ponderosae</name>
    <name type="common">Mountain pine beetle</name>
    <dbReference type="NCBI Taxonomy" id="77166"/>
    <lineage>
        <taxon>Eukaryota</taxon>
        <taxon>Metazoa</taxon>
        <taxon>Ecdysozoa</taxon>
        <taxon>Arthropoda</taxon>
        <taxon>Hexapoda</taxon>
        <taxon>Insecta</taxon>
        <taxon>Pterygota</taxon>
        <taxon>Neoptera</taxon>
        <taxon>Endopterygota</taxon>
        <taxon>Coleoptera</taxon>
        <taxon>Polyphaga</taxon>
        <taxon>Cucujiformia</taxon>
        <taxon>Curculionidae</taxon>
        <taxon>Scolytinae</taxon>
        <taxon>Dendroctonus</taxon>
    </lineage>
</organism>
<feature type="region of interest" description="Disordered" evidence="6">
    <location>
        <begin position="1"/>
        <end position="75"/>
    </location>
</feature>
<feature type="compositionally biased region" description="Basic residues" evidence="6">
    <location>
        <begin position="19"/>
        <end position="40"/>
    </location>
</feature>
<dbReference type="GO" id="GO:0032040">
    <property type="term" value="C:small-subunit processome"/>
    <property type="evidence" value="ECO:0007669"/>
    <property type="project" value="TreeGrafter"/>
</dbReference>
<evidence type="ECO:0000256" key="3">
    <source>
        <dbReference type="ARBA" id="ARBA00023242"/>
    </source>
</evidence>
<evidence type="ECO:0000256" key="5">
    <source>
        <dbReference type="ARBA" id="ARBA00032325"/>
    </source>
</evidence>
<dbReference type="InterPro" id="IPR027417">
    <property type="entry name" value="P-loop_NTPase"/>
</dbReference>
<dbReference type="Pfam" id="PF06862">
    <property type="entry name" value="Utp25_C"/>
    <property type="match status" value="1"/>
</dbReference>
<feature type="domain" description="UTP25 C-terminal" evidence="7">
    <location>
        <begin position="549"/>
        <end position="734"/>
    </location>
</feature>
<dbReference type="RefSeq" id="XP_019759372.1">
    <property type="nucleotide sequence ID" value="XM_019903813.2"/>
</dbReference>
<protein>
    <recommendedName>
        <fullName evidence="4">U3 small nucleolar RNA-associated protein 25 homolog</fullName>
    </recommendedName>
    <alternativeName>
        <fullName evidence="5">UTP25 small subunit processor component</fullName>
    </alternativeName>
</protein>
<feature type="compositionally biased region" description="Basic and acidic residues" evidence="6">
    <location>
        <begin position="7"/>
        <end position="16"/>
    </location>
</feature>
<accession>A0AAR5PEQ8</accession>
<dbReference type="GO" id="GO:0034511">
    <property type="term" value="F:U3 snoRNA binding"/>
    <property type="evidence" value="ECO:0007669"/>
    <property type="project" value="InterPro"/>
</dbReference>
<keyword evidence="3" id="KW-0539">Nucleus</keyword>
<evidence type="ECO:0000256" key="1">
    <source>
        <dbReference type="ARBA" id="ARBA00004604"/>
    </source>
</evidence>
<comment type="similarity">
    <text evidence="2">Belongs to the UTP25 family.</text>
</comment>
<sequence length="741" mass="85842">MGKKVKYRDVVKREGPKQALRKGNKSRKGPHGPQRKRGFKAKPNFAQESSPAAKKPKPNEDKLVDCADSDEEEKDSFVDYMKLLRESFGDRLSKVSNEAISSESSSESEEEQHVAEEESNVDLAGGSNSDEDEITHFNDVESEEEAAQEDEMEESEDPFNKHVCHELHPSLLEALQESEAGLWEQHSKSWMRLGDLVVLIPKCYLKETEKRTLLDTTVYATPSPIPKRLDGSSTTQQLYIKAQIAPNLVQANKGLIGQNSLFTPLQQELFSIVNNYQDLYYPERTFDNAEQIRFVYCLHAVNHVLKTRTKVLHHNSKLAKKEDVPEEFRDQGLVRPKVLIVAPFKDSAHKIVNTIINIMFTEDKGNVIKKKRFVEDYTGGELYMPKKNPKPEDYERIFTGNSSDDFRIGITFTKKSLKLYSDFYSSDIIVASPLGLRTIIGAQGEPERDFDFLTSIELLVLDQTDVFFMQNWFHVSHIFDHLHLQPKALHGTDISRVRLWCLNLWAKFYRQTLIFSAIRLPHIDALFSNKCLNFAGKVQVANKTEEGHINQVYVPLQHVFRKFNASTAVEMIERRFEFFIRSVLPRQKDNAMKQTLIFIPSYYDYVRIRNYFKKEDLSFVQICEYSKDAKVARARDMFFHGDAHFLLYTERYHFYHRIRVKGIRHLVFYQAPTYPHFYSEMCNLMQESNMNKKVGSMDQMSVTVIYSRFDLHQVAAIVGSERAARLLSSERDEHMLLTEDN</sequence>
<dbReference type="GO" id="GO:0000462">
    <property type="term" value="P:maturation of SSU-rRNA from tricistronic rRNA transcript (SSU-rRNA, 5.8S rRNA, LSU-rRNA)"/>
    <property type="evidence" value="ECO:0007669"/>
    <property type="project" value="TreeGrafter"/>
</dbReference>
<dbReference type="GO" id="GO:0019843">
    <property type="term" value="F:rRNA binding"/>
    <property type="evidence" value="ECO:0007669"/>
    <property type="project" value="TreeGrafter"/>
</dbReference>
<feature type="domain" description="UTP25 NTP hydrolase-like" evidence="8">
    <location>
        <begin position="276"/>
        <end position="538"/>
    </location>
</feature>
<dbReference type="GeneID" id="109537204"/>
<keyword evidence="10" id="KW-1185">Reference proteome</keyword>
<reference evidence="10" key="1">
    <citation type="journal article" date="2013" name="Genome Biol.">
        <title>Draft genome of the mountain pine beetle, Dendroctonus ponderosae Hopkins, a major forest pest.</title>
        <authorList>
            <person name="Keeling C.I."/>
            <person name="Yuen M.M."/>
            <person name="Liao N.Y."/>
            <person name="Docking T.R."/>
            <person name="Chan S.K."/>
            <person name="Taylor G.A."/>
            <person name="Palmquist D.L."/>
            <person name="Jackman S.D."/>
            <person name="Nguyen A."/>
            <person name="Li M."/>
            <person name="Henderson H."/>
            <person name="Janes J.K."/>
            <person name="Zhao Y."/>
            <person name="Pandoh P."/>
            <person name="Moore R."/>
            <person name="Sperling F.A."/>
            <person name="Huber D.P."/>
            <person name="Birol I."/>
            <person name="Jones S.J."/>
            <person name="Bohlmann J."/>
        </authorList>
    </citation>
    <scope>NUCLEOTIDE SEQUENCE</scope>
</reference>
<evidence type="ECO:0000259" key="8">
    <source>
        <dbReference type="Pfam" id="PF22916"/>
    </source>
</evidence>
<evidence type="ECO:0000313" key="9">
    <source>
        <dbReference type="EnsemblMetazoa" id="XP_019759372.1"/>
    </source>
</evidence>
<evidence type="ECO:0000259" key="7">
    <source>
        <dbReference type="Pfam" id="PF06862"/>
    </source>
</evidence>
<evidence type="ECO:0000256" key="6">
    <source>
        <dbReference type="SAM" id="MobiDB-lite"/>
    </source>
</evidence>
<dbReference type="EnsemblMetazoa" id="XM_019903813.1">
    <property type="protein sequence ID" value="XP_019759372.1"/>
    <property type="gene ID" value="LOC109537204"/>
</dbReference>
<dbReference type="InterPro" id="IPR053939">
    <property type="entry name" value="UTP25_C"/>
</dbReference>
<proteinExistence type="inferred from homology"/>
<evidence type="ECO:0000256" key="4">
    <source>
        <dbReference type="ARBA" id="ARBA00024421"/>
    </source>
</evidence>
<evidence type="ECO:0000256" key="2">
    <source>
        <dbReference type="ARBA" id="ARBA00009223"/>
    </source>
</evidence>
<comment type="subcellular location">
    <subcellularLocation>
        <location evidence="1">Nucleus</location>
        <location evidence="1">Nucleolus</location>
    </subcellularLocation>
</comment>
<name>A0AAR5PEQ8_DENPD</name>
<dbReference type="InterPro" id="IPR053940">
    <property type="entry name" value="UTP25_NTPase-like"/>
</dbReference>
<dbReference type="PANTHER" id="PTHR12933:SF0">
    <property type="entry name" value="U3 SMALL NUCLEOLAR RNA-ASSOCIATED PROTEIN 25 HOMOLOG"/>
    <property type="match status" value="1"/>
</dbReference>
<dbReference type="Proteomes" id="UP000019118">
    <property type="component" value="Unassembled WGS sequence"/>
</dbReference>
<dbReference type="InterPro" id="IPR010678">
    <property type="entry name" value="UTP25"/>
</dbReference>
<dbReference type="Pfam" id="PF22916">
    <property type="entry name" value="UTP25_NTPase-like"/>
    <property type="match status" value="1"/>
</dbReference>
<dbReference type="AlphaFoldDB" id="A0AAR5PEQ8"/>
<feature type="region of interest" description="Disordered" evidence="6">
    <location>
        <begin position="99"/>
        <end position="133"/>
    </location>
</feature>